<gene>
    <name evidence="2" type="ORF">OJAV_G00134570</name>
</gene>
<keyword evidence="3" id="KW-1185">Reference proteome</keyword>
<feature type="region of interest" description="Disordered" evidence="1">
    <location>
        <begin position="66"/>
        <end position="93"/>
    </location>
</feature>
<feature type="compositionally biased region" description="Basic and acidic residues" evidence="1">
    <location>
        <begin position="84"/>
        <end position="93"/>
    </location>
</feature>
<reference evidence="2 3" key="2">
    <citation type="submission" date="2019-01" db="EMBL/GenBank/DDBJ databases">
        <title>A chromosome length genome reference of the Java medaka (oryzias javanicus).</title>
        <authorList>
            <person name="Herpin A."/>
            <person name="Takehana Y."/>
            <person name="Naruse K."/>
            <person name="Ansai S."/>
            <person name="Kawaguchi M."/>
        </authorList>
    </citation>
    <scope>NUCLEOTIDE SEQUENCE [LARGE SCALE GENOMIC DNA]</scope>
    <source>
        <strain evidence="2">RS831</strain>
        <tissue evidence="2">Whole body</tissue>
    </source>
</reference>
<name>A0A437CRR1_ORYJA</name>
<evidence type="ECO:0000256" key="1">
    <source>
        <dbReference type="SAM" id="MobiDB-lite"/>
    </source>
</evidence>
<dbReference type="AlphaFoldDB" id="A0A437CRR1"/>
<feature type="compositionally biased region" description="Basic residues" evidence="1">
    <location>
        <begin position="73"/>
        <end position="82"/>
    </location>
</feature>
<evidence type="ECO:0000313" key="3">
    <source>
        <dbReference type="Proteomes" id="UP000283210"/>
    </source>
</evidence>
<dbReference type="Proteomes" id="UP000283210">
    <property type="component" value="Chromosome 13"/>
</dbReference>
<evidence type="ECO:0000313" key="2">
    <source>
        <dbReference type="EMBL" id="RVE65297.1"/>
    </source>
</evidence>
<proteinExistence type="predicted"/>
<sequence>MFRTRTFCLRLSGSLWFWKNRLVVQHQETGRPAVGVHADLGEGSAGPVFDVELLVFQRSILLRGQRSEVGTRRSSRTRRPGSRSRAERRLSRR</sequence>
<organism evidence="2 3">
    <name type="scientific">Oryzias javanicus</name>
    <name type="common">Javanese ricefish</name>
    <name type="synonym">Aplocheilus javanicus</name>
    <dbReference type="NCBI Taxonomy" id="123683"/>
    <lineage>
        <taxon>Eukaryota</taxon>
        <taxon>Metazoa</taxon>
        <taxon>Chordata</taxon>
        <taxon>Craniata</taxon>
        <taxon>Vertebrata</taxon>
        <taxon>Euteleostomi</taxon>
        <taxon>Actinopterygii</taxon>
        <taxon>Neopterygii</taxon>
        <taxon>Teleostei</taxon>
        <taxon>Neoteleostei</taxon>
        <taxon>Acanthomorphata</taxon>
        <taxon>Ovalentaria</taxon>
        <taxon>Atherinomorphae</taxon>
        <taxon>Beloniformes</taxon>
        <taxon>Adrianichthyidae</taxon>
        <taxon>Oryziinae</taxon>
        <taxon>Oryzias</taxon>
    </lineage>
</organism>
<reference evidence="2 3" key="1">
    <citation type="submission" date="2018-11" db="EMBL/GenBank/DDBJ databases">
        <authorList>
            <person name="Lopez-Roques C."/>
            <person name="Donnadieu C."/>
            <person name="Bouchez O."/>
            <person name="Klopp C."/>
            <person name="Cabau C."/>
            <person name="Zahm M."/>
        </authorList>
    </citation>
    <scope>NUCLEOTIDE SEQUENCE [LARGE SCALE GENOMIC DNA]</scope>
    <source>
        <strain evidence="2">RS831</strain>
        <tissue evidence="2">Whole body</tissue>
    </source>
</reference>
<accession>A0A437CRR1</accession>
<protein>
    <submittedName>
        <fullName evidence="2">Uncharacterized protein</fullName>
    </submittedName>
</protein>
<dbReference type="EMBL" id="CM012449">
    <property type="protein sequence ID" value="RVE65297.1"/>
    <property type="molecule type" value="Genomic_DNA"/>
</dbReference>